<evidence type="ECO:0000313" key="6">
    <source>
        <dbReference type="EMBL" id="OPH60018.1"/>
    </source>
</evidence>
<name>A0A1V4HQ40_9BACL</name>
<reference evidence="7" key="1">
    <citation type="submission" date="2016-07" db="EMBL/GenBank/DDBJ databases">
        <authorList>
            <person name="Florea S."/>
            <person name="Webb J.S."/>
            <person name="Jaromczyk J."/>
            <person name="Schardl C.L."/>
        </authorList>
    </citation>
    <scope>NUCLEOTIDE SEQUENCE [LARGE SCALE GENOMIC DNA]</scope>
    <source>
        <strain evidence="7">CY1</strain>
    </source>
</reference>
<evidence type="ECO:0000313" key="7">
    <source>
        <dbReference type="Proteomes" id="UP000190626"/>
    </source>
</evidence>
<dbReference type="PANTHER" id="PTHR43280">
    <property type="entry name" value="ARAC-FAMILY TRANSCRIPTIONAL REGULATOR"/>
    <property type="match status" value="1"/>
</dbReference>
<feature type="transmembrane region" description="Helical" evidence="4">
    <location>
        <begin position="12"/>
        <end position="35"/>
    </location>
</feature>
<protein>
    <recommendedName>
        <fullName evidence="5">HTH araC/xylS-type domain-containing protein</fullName>
    </recommendedName>
</protein>
<dbReference type="PRINTS" id="PR00032">
    <property type="entry name" value="HTHARAC"/>
</dbReference>
<dbReference type="AlphaFoldDB" id="A0A1V4HQ40"/>
<dbReference type="OrthoDB" id="2515823at2"/>
<evidence type="ECO:0000256" key="4">
    <source>
        <dbReference type="SAM" id="Phobius"/>
    </source>
</evidence>
<keyword evidence="4" id="KW-0812">Transmembrane</keyword>
<organism evidence="6 7">
    <name type="scientific">Paenibacillus ferrarius</name>
    <dbReference type="NCBI Taxonomy" id="1469647"/>
    <lineage>
        <taxon>Bacteria</taxon>
        <taxon>Bacillati</taxon>
        <taxon>Bacillota</taxon>
        <taxon>Bacilli</taxon>
        <taxon>Bacillales</taxon>
        <taxon>Paenibacillaceae</taxon>
        <taxon>Paenibacillus</taxon>
    </lineage>
</organism>
<feature type="domain" description="HTH araC/xylS-type" evidence="5">
    <location>
        <begin position="675"/>
        <end position="774"/>
    </location>
</feature>
<keyword evidence="7" id="KW-1185">Reference proteome</keyword>
<evidence type="ECO:0000256" key="3">
    <source>
        <dbReference type="ARBA" id="ARBA00023163"/>
    </source>
</evidence>
<dbReference type="SMART" id="SM00342">
    <property type="entry name" value="HTH_ARAC"/>
    <property type="match status" value="1"/>
</dbReference>
<dbReference type="InterPro" id="IPR020449">
    <property type="entry name" value="Tscrpt_reg_AraC-type_HTH"/>
</dbReference>
<dbReference type="SUPFAM" id="SSF46689">
    <property type="entry name" value="Homeodomain-like"/>
    <property type="match status" value="1"/>
</dbReference>
<gene>
    <name evidence="6" type="ORF">BC351_19090</name>
</gene>
<accession>A0A1V4HQ40</accession>
<sequence length="774" mass="89366">MRLQLRKYNRSVIVTWIFSYLSVLLVPIVISLILYSATHSLVEKEINRANELLLTQIELSIDSKLKGLEQLSVEVALNKNIVSFTNVEKPLSDDHYFQLFNIAENLRTYQNANDYIEQIYVMYANSDTVISTFNHIDSRGLHAIMRQRDETTFEEWTQLFAGKYVNKYSPMLYWNEGKPTSTVMFARSLIFNNPIQPHPILIFLINVNKLLESLPQYNDSRVLILDKDNHFIASSKDKEKLQDQLPYERLLGKKGLVYAEMNQDKAALSYFTSELTGWKYVSVLPANIFNEKMEYLKEITRLSIALGLLIGIIVTIIFLRKNYMPIQVLLQNMTQKSGFRFDGKSNEYSFLQNALHHTFVEKDAISDRLKLHNNTIRAHFLTRLLKGQLERKFPLQESFIAHNVQFHSDRFAVLLFSVDAYGKLQSDEGRDAFGQKTQMLHFILSNVIEELAGKNATVYSTEVNELIACIINLKPTLSEEEEIKELNRMASQTQAFMKEHIYAEMTIAVSGVHSDVYGISQSYHEALEALEYRIVLGSGQLIQYEEKSIESAQSQRNYYYPLSVEQQLIYYVKTGNLPKAQMLLGEIYEANFKVHPVSVALAKCLLFNLASTMLKTLDEVSTISRRNFEAHVKDVECLLICETIQEMMTHMNRVLMQICEWIQTEKKNHHTYLIHDIRAYIEMHFRDVNLNISMIGESFSLTPSYVSKIFKEHTGETLLDLINQTRLTAAKALLSEQKLTVNEIAGRVGYADVSTFLRIFKRFEGMTPGKYQKI</sequence>
<dbReference type="EMBL" id="MBTG01000005">
    <property type="protein sequence ID" value="OPH60018.1"/>
    <property type="molecule type" value="Genomic_DNA"/>
</dbReference>
<keyword evidence="4" id="KW-1133">Transmembrane helix</keyword>
<keyword evidence="4" id="KW-0472">Membrane</keyword>
<comment type="caution">
    <text evidence="6">The sequence shown here is derived from an EMBL/GenBank/DDBJ whole genome shotgun (WGS) entry which is preliminary data.</text>
</comment>
<feature type="transmembrane region" description="Helical" evidence="4">
    <location>
        <begin position="299"/>
        <end position="319"/>
    </location>
</feature>
<keyword evidence="3" id="KW-0804">Transcription</keyword>
<dbReference type="Proteomes" id="UP000190626">
    <property type="component" value="Unassembled WGS sequence"/>
</dbReference>
<evidence type="ECO:0000256" key="2">
    <source>
        <dbReference type="ARBA" id="ARBA00023125"/>
    </source>
</evidence>
<dbReference type="PROSITE" id="PS01124">
    <property type="entry name" value="HTH_ARAC_FAMILY_2"/>
    <property type="match status" value="1"/>
</dbReference>
<evidence type="ECO:0000259" key="5">
    <source>
        <dbReference type="PROSITE" id="PS01124"/>
    </source>
</evidence>
<dbReference type="Pfam" id="PF12833">
    <property type="entry name" value="HTH_18"/>
    <property type="match status" value="1"/>
</dbReference>
<proteinExistence type="predicted"/>
<dbReference type="STRING" id="1469647.BC351_19090"/>
<dbReference type="GO" id="GO:0003700">
    <property type="term" value="F:DNA-binding transcription factor activity"/>
    <property type="evidence" value="ECO:0007669"/>
    <property type="project" value="InterPro"/>
</dbReference>
<dbReference type="Gene3D" id="1.10.10.60">
    <property type="entry name" value="Homeodomain-like"/>
    <property type="match status" value="2"/>
</dbReference>
<dbReference type="RefSeq" id="WP_079410177.1">
    <property type="nucleotide sequence ID" value="NZ_MBTG01000005.1"/>
</dbReference>
<dbReference type="InterPro" id="IPR009057">
    <property type="entry name" value="Homeodomain-like_sf"/>
</dbReference>
<evidence type="ECO:0000256" key="1">
    <source>
        <dbReference type="ARBA" id="ARBA00023015"/>
    </source>
</evidence>
<keyword evidence="1" id="KW-0805">Transcription regulation</keyword>
<dbReference type="InterPro" id="IPR018060">
    <property type="entry name" value="HTH_AraC"/>
</dbReference>
<keyword evidence="2" id="KW-0238">DNA-binding</keyword>
<dbReference type="InterPro" id="IPR041522">
    <property type="entry name" value="CdaR_GGDEF"/>
</dbReference>
<dbReference type="PANTHER" id="PTHR43280:SF2">
    <property type="entry name" value="HTH-TYPE TRANSCRIPTIONAL REGULATOR EXSA"/>
    <property type="match status" value="1"/>
</dbReference>
<dbReference type="GO" id="GO:0043565">
    <property type="term" value="F:sequence-specific DNA binding"/>
    <property type="evidence" value="ECO:0007669"/>
    <property type="project" value="InterPro"/>
</dbReference>
<dbReference type="Pfam" id="PF17853">
    <property type="entry name" value="GGDEF_2"/>
    <property type="match status" value="1"/>
</dbReference>